<dbReference type="CDD" id="cd18722">
    <property type="entry name" value="PIN_NicB-like"/>
    <property type="match status" value="1"/>
</dbReference>
<evidence type="ECO:0000313" key="4">
    <source>
        <dbReference type="Proteomes" id="UP001375382"/>
    </source>
</evidence>
<sequence>MSTAILIDGAFFIKRIRHFEPANYFNAQRIADLAVRCAMLHLKDGERAERSLYRIFFYDCAPLEKKMHNPVSRLAIDFSKSDEAKFRLELHQRLLKKRKLALRLGELSKASEWVIKPLVAQSILKGQRNLATAPLLESEVTISTRQKGVDMRIGIDITTLTLKQQVNQIILIAGDSDFVPAAKLARREGVDFILDPMWQVVPAKLNEHIDGLRSTYRTKQNGAAAHGQSDTDDAANAQ</sequence>
<feature type="domain" description="NYN" evidence="2">
    <location>
        <begin position="139"/>
        <end position="191"/>
    </location>
</feature>
<dbReference type="Pfam" id="PF01936">
    <property type="entry name" value="NYN"/>
    <property type="match status" value="1"/>
</dbReference>
<protein>
    <submittedName>
        <fullName evidence="3">NYN domain-containing protein</fullName>
    </submittedName>
</protein>
<organism evidence="3 4">
    <name type="scientific">Rheinheimera muenzenbergensis</name>
    <dbReference type="NCBI Taxonomy" id="1193628"/>
    <lineage>
        <taxon>Bacteria</taxon>
        <taxon>Pseudomonadati</taxon>
        <taxon>Pseudomonadota</taxon>
        <taxon>Gammaproteobacteria</taxon>
        <taxon>Chromatiales</taxon>
        <taxon>Chromatiaceae</taxon>
        <taxon>Rheinheimera</taxon>
    </lineage>
</organism>
<dbReference type="Gene3D" id="3.40.50.1010">
    <property type="entry name" value="5'-nuclease"/>
    <property type="match status" value="1"/>
</dbReference>
<keyword evidence="4" id="KW-1185">Reference proteome</keyword>
<dbReference type="EMBL" id="JALAAR010000019">
    <property type="protein sequence ID" value="MEH8019070.1"/>
    <property type="molecule type" value="Genomic_DNA"/>
</dbReference>
<evidence type="ECO:0000256" key="1">
    <source>
        <dbReference type="SAM" id="MobiDB-lite"/>
    </source>
</evidence>
<dbReference type="Proteomes" id="UP001375382">
    <property type="component" value="Unassembled WGS sequence"/>
</dbReference>
<accession>A0ABU8CBS3</accession>
<reference evidence="3 4" key="1">
    <citation type="journal article" date="2023" name="Ecotoxicol. Environ. Saf.">
        <title>Mercury remediation potential of mercury-resistant strain Rheinheimera metallidurans sp. nov. isolated from a municipal waste dumping site.</title>
        <authorList>
            <person name="Yadav V."/>
            <person name="Manjhi A."/>
            <person name="Vadakedath N."/>
        </authorList>
    </citation>
    <scope>NUCLEOTIDE SEQUENCE [LARGE SCALE GENOMIC DNA]</scope>
    <source>
        <strain evidence="3 4">E-49</strain>
    </source>
</reference>
<comment type="caution">
    <text evidence="3">The sequence shown here is derived from an EMBL/GenBank/DDBJ whole genome shotgun (WGS) entry which is preliminary data.</text>
</comment>
<evidence type="ECO:0000313" key="3">
    <source>
        <dbReference type="EMBL" id="MEH8019070.1"/>
    </source>
</evidence>
<feature type="region of interest" description="Disordered" evidence="1">
    <location>
        <begin position="219"/>
        <end position="238"/>
    </location>
</feature>
<evidence type="ECO:0000259" key="2">
    <source>
        <dbReference type="Pfam" id="PF01936"/>
    </source>
</evidence>
<name>A0ABU8CBS3_9GAMM</name>
<dbReference type="RefSeq" id="WP_240224406.1">
    <property type="nucleotide sequence ID" value="NZ_JALAAR010000019.1"/>
</dbReference>
<gene>
    <name evidence="3" type="ORF">MN202_17665</name>
</gene>
<dbReference type="InterPro" id="IPR021139">
    <property type="entry name" value="NYN"/>
</dbReference>
<proteinExistence type="predicted"/>